<sequence length="801" mass="90672">MNREQQRRLEEQRDQLQKQWDIQSEKVKRIGNAFAIETDTTAKFKLEHQLSEEKAQLARLEDELNQIEAEVRSPLQPQTTTEKRLVGNQAIPEVPVWKGRDELLEELQTKLLQLENPLKVLALIGQGGIGKTSLAVKLLEALGVNCGRSAQTPVEKGANVEECPYECVMYFKAQEGTSFDDVAKFLLIDGLGIQTAEKLKSADEKIAKIIEGLAQTRTLVVLDNLESILQPANHSQAGRAISEDWGKLLNALVYQQHQSQTLLTSREVPADLADSRYEGAEPDSELVYIERIFGVATVAGVEILRQRQLKDSVPDLRWVSERVEGHVFLLTQLAAIGKGKPGYLRKHSELVTKKAEPILREQLARQSEAARDLLSRMCVLRVGIDIRGLTFLRLYTDDSEQDDRFERAAFLEEPAELTEEEISETQAILERLVDGSLVQSRYDEQQCEVFYDLHRVIVEFLQGEYKDELPNLLNSIYKFYCSGKNVENPKTLENLRPVLEAQYFAFQLGNYSEAYYLATGSLGECLQRWGHWSLLKDLCEQVLPHIDEYKRCICLQNIGVIHRDLGNWDEAARCFQNALAIAQKQESKSTIAHCNGLLGYIEQCRGNWDAAETLYRQALEVMTELGDRSGMANSWGALGDIEYLRSNRDAAETLYQQALEVMTELGDHSGMANSWGALGDIERNRGNWDAAETLYQQSLTVRTELGNRSGMAESYSGLGENECDRGNLEAAEQFSKQALVIAQELGMIHLVAEANYDLARLERKRSNTELAQQHYNTAHQIFQQLGAAKDLERIEREWEQD</sequence>
<dbReference type="PANTHER" id="PTHR10098">
    <property type="entry name" value="RAPSYN-RELATED"/>
    <property type="match status" value="1"/>
</dbReference>
<dbReference type="SUPFAM" id="SSF52540">
    <property type="entry name" value="P-loop containing nucleoside triphosphate hydrolases"/>
    <property type="match status" value="1"/>
</dbReference>
<dbReference type="PANTHER" id="PTHR10098:SF108">
    <property type="entry name" value="TETRATRICOPEPTIDE REPEAT PROTEIN 28"/>
    <property type="match status" value="1"/>
</dbReference>
<feature type="coiled-coil region" evidence="1">
    <location>
        <begin position="6"/>
        <end position="70"/>
    </location>
</feature>
<dbReference type="SMART" id="SM00028">
    <property type="entry name" value="TPR"/>
    <property type="match status" value="6"/>
</dbReference>
<dbReference type="Gene3D" id="3.40.50.300">
    <property type="entry name" value="P-loop containing nucleotide triphosphate hydrolases"/>
    <property type="match status" value="1"/>
</dbReference>
<comment type="caution">
    <text evidence="3">The sequence shown here is derived from an EMBL/GenBank/DDBJ whole genome shotgun (WGS) entry which is preliminary data.</text>
</comment>
<dbReference type="InterPro" id="IPR011990">
    <property type="entry name" value="TPR-like_helical_dom_sf"/>
</dbReference>
<dbReference type="SUPFAM" id="SSF48452">
    <property type="entry name" value="TPR-like"/>
    <property type="match status" value="2"/>
</dbReference>
<dbReference type="Gene3D" id="1.25.40.10">
    <property type="entry name" value="Tetratricopeptide repeat domain"/>
    <property type="match status" value="2"/>
</dbReference>
<protein>
    <submittedName>
        <fullName evidence="3">Tetratricopeptide repeat protein</fullName>
    </submittedName>
</protein>
<gene>
    <name evidence="3" type="ORF">H6G95_15440</name>
</gene>
<evidence type="ECO:0000313" key="4">
    <source>
        <dbReference type="Proteomes" id="UP000604661"/>
    </source>
</evidence>
<dbReference type="Proteomes" id="UP000604661">
    <property type="component" value="Unassembled WGS sequence"/>
</dbReference>
<proteinExistence type="predicted"/>
<dbReference type="SMART" id="SM00382">
    <property type="entry name" value="AAA"/>
    <property type="match status" value="1"/>
</dbReference>
<dbReference type="InterPro" id="IPR003593">
    <property type="entry name" value="AAA+_ATPase"/>
</dbReference>
<dbReference type="RefSeq" id="WP_190971438.1">
    <property type="nucleotide sequence ID" value="NZ_JACJTE010000015.1"/>
</dbReference>
<dbReference type="EMBL" id="JACJTE010000015">
    <property type="protein sequence ID" value="MBD2561987.1"/>
    <property type="molecule type" value="Genomic_DNA"/>
</dbReference>
<dbReference type="Pfam" id="PF13424">
    <property type="entry name" value="TPR_12"/>
    <property type="match status" value="3"/>
</dbReference>
<evidence type="ECO:0000259" key="2">
    <source>
        <dbReference type="SMART" id="SM00382"/>
    </source>
</evidence>
<organism evidence="3 4">
    <name type="scientific">Nostoc linckia FACHB-391</name>
    <dbReference type="NCBI Taxonomy" id="2692906"/>
    <lineage>
        <taxon>Bacteria</taxon>
        <taxon>Bacillati</taxon>
        <taxon>Cyanobacteriota</taxon>
        <taxon>Cyanophyceae</taxon>
        <taxon>Nostocales</taxon>
        <taxon>Nostocaceae</taxon>
        <taxon>Nostoc</taxon>
    </lineage>
</organism>
<keyword evidence="4" id="KW-1185">Reference proteome</keyword>
<evidence type="ECO:0000256" key="1">
    <source>
        <dbReference type="SAM" id="Coils"/>
    </source>
</evidence>
<keyword evidence="1" id="KW-0175">Coiled coil</keyword>
<accession>A0ABR8EVY1</accession>
<dbReference type="InterPro" id="IPR019734">
    <property type="entry name" value="TPR_rpt"/>
</dbReference>
<evidence type="ECO:0000313" key="3">
    <source>
        <dbReference type="EMBL" id="MBD2561987.1"/>
    </source>
</evidence>
<dbReference type="InterPro" id="IPR027417">
    <property type="entry name" value="P-loop_NTPase"/>
</dbReference>
<name>A0ABR8EVY1_NOSLI</name>
<feature type="domain" description="AAA+ ATPase" evidence="2">
    <location>
        <begin position="117"/>
        <end position="324"/>
    </location>
</feature>
<reference evidence="3 4" key="1">
    <citation type="journal article" date="2020" name="ISME J.">
        <title>Comparative genomics reveals insights into cyanobacterial evolution and habitat adaptation.</title>
        <authorList>
            <person name="Chen M.Y."/>
            <person name="Teng W.K."/>
            <person name="Zhao L."/>
            <person name="Hu C.X."/>
            <person name="Zhou Y.K."/>
            <person name="Han B.P."/>
            <person name="Song L.R."/>
            <person name="Shu W.S."/>
        </authorList>
    </citation>
    <scope>NUCLEOTIDE SEQUENCE [LARGE SCALE GENOMIC DNA]</scope>
    <source>
        <strain evidence="3 4">FACHB-391</strain>
    </source>
</reference>